<reference evidence="4" key="2">
    <citation type="submission" date="2020-02" db="EMBL/GenBank/DDBJ databases">
        <authorList>
            <person name="Matsumoto Y."/>
            <person name="Motooka D."/>
            <person name="Nakamura S."/>
        </authorList>
    </citation>
    <scope>NUCLEOTIDE SEQUENCE</scope>
    <source>
        <strain evidence="4">JCM 13671</strain>
    </source>
</reference>
<reference evidence="4" key="1">
    <citation type="journal article" date="2019" name="Emerg. Microbes Infect.">
        <title>Comprehensive subspecies identification of 175 nontuberculous mycobacteria species based on 7547 genomic profiles.</title>
        <authorList>
            <person name="Matsumoto Y."/>
            <person name="Kinjo T."/>
            <person name="Motooka D."/>
            <person name="Nabeya D."/>
            <person name="Jung N."/>
            <person name="Uechi K."/>
            <person name="Horii T."/>
            <person name="Iida T."/>
            <person name="Fujita J."/>
            <person name="Nakamura S."/>
        </authorList>
    </citation>
    <scope>NUCLEOTIDE SEQUENCE [LARGE SCALE GENOMIC DNA]</scope>
    <source>
        <strain evidence="4">JCM 13671</strain>
    </source>
</reference>
<evidence type="ECO:0000256" key="2">
    <source>
        <dbReference type="ARBA" id="ARBA00023125"/>
    </source>
</evidence>
<proteinExistence type="predicted"/>
<protein>
    <submittedName>
        <fullName evidence="4">Transcriptional regulator</fullName>
    </submittedName>
</protein>
<dbReference type="Proteomes" id="UP000466931">
    <property type="component" value="Chromosome"/>
</dbReference>
<keyword evidence="5" id="KW-1185">Reference proteome</keyword>
<sequence length="184" mass="20002">MSRNDWLVGGDRADAAAERIYAGAADLIAREGYDAFTIDALAAAVHCSPATIYRHTGGKTAIREAVVARQALLVVEEVRTAIEGLTGTERAVAATVVALQRMRSDPIRRIMRTLPPGSDWLTTSPIVTALAAEMLGQDSPDSVDAQMLIRVFMALWFWPVKDPAQERAVVERLLGSAFDPSLRR</sequence>
<dbReference type="SUPFAM" id="SSF46689">
    <property type="entry name" value="Homeodomain-like"/>
    <property type="match status" value="1"/>
</dbReference>
<dbReference type="GO" id="GO:0000976">
    <property type="term" value="F:transcription cis-regulatory region binding"/>
    <property type="evidence" value="ECO:0007669"/>
    <property type="project" value="TreeGrafter"/>
</dbReference>
<accession>A0A7I7Y045</accession>
<dbReference type="AlphaFoldDB" id="A0A7I7Y045"/>
<evidence type="ECO:0000313" key="5">
    <source>
        <dbReference type="Proteomes" id="UP000466931"/>
    </source>
</evidence>
<evidence type="ECO:0000313" key="4">
    <source>
        <dbReference type="EMBL" id="BBZ34714.1"/>
    </source>
</evidence>
<dbReference type="OrthoDB" id="4569533at2"/>
<keyword evidence="3" id="KW-0804">Transcription</keyword>
<dbReference type="PANTHER" id="PTHR30055:SF234">
    <property type="entry name" value="HTH-TYPE TRANSCRIPTIONAL REGULATOR BETI"/>
    <property type="match status" value="1"/>
</dbReference>
<dbReference type="InterPro" id="IPR001647">
    <property type="entry name" value="HTH_TetR"/>
</dbReference>
<dbReference type="RefSeq" id="WP_085148482.1">
    <property type="nucleotide sequence ID" value="NZ_AP022612.1"/>
</dbReference>
<dbReference type="Gene3D" id="1.10.357.10">
    <property type="entry name" value="Tetracycline Repressor, domain 2"/>
    <property type="match status" value="1"/>
</dbReference>
<dbReference type="InterPro" id="IPR009057">
    <property type="entry name" value="Homeodomain-like_sf"/>
</dbReference>
<gene>
    <name evidence="4" type="ORF">MCNF_33190</name>
</gene>
<evidence type="ECO:0000256" key="1">
    <source>
        <dbReference type="ARBA" id="ARBA00023015"/>
    </source>
</evidence>
<dbReference type="PANTHER" id="PTHR30055">
    <property type="entry name" value="HTH-TYPE TRANSCRIPTIONAL REGULATOR RUTR"/>
    <property type="match status" value="1"/>
</dbReference>
<dbReference type="Pfam" id="PF00440">
    <property type="entry name" value="TetR_N"/>
    <property type="match status" value="1"/>
</dbReference>
<name>A0A7I7Y045_9MYCO</name>
<evidence type="ECO:0000256" key="3">
    <source>
        <dbReference type="ARBA" id="ARBA00023163"/>
    </source>
</evidence>
<keyword evidence="2" id="KW-0238">DNA-binding</keyword>
<dbReference type="GO" id="GO:0003700">
    <property type="term" value="F:DNA-binding transcription factor activity"/>
    <property type="evidence" value="ECO:0007669"/>
    <property type="project" value="TreeGrafter"/>
</dbReference>
<keyword evidence="1" id="KW-0805">Transcription regulation</keyword>
<dbReference type="InterPro" id="IPR050109">
    <property type="entry name" value="HTH-type_TetR-like_transc_reg"/>
</dbReference>
<dbReference type="PROSITE" id="PS50977">
    <property type="entry name" value="HTH_TETR_2"/>
    <property type="match status" value="1"/>
</dbReference>
<dbReference type="EMBL" id="AP022612">
    <property type="protein sequence ID" value="BBZ34714.1"/>
    <property type="molecule type" value="Genomic_DNA"/>
</dbReference>
<organism evidence="4 5">
    <name type="scientific">Mycolicibacterium confluentis</name>
    <dbReference type="NCBI Taxonomy" id="28047"/>
    <lineage>
        <taxon>Bacteria</taxon>
        <taxon>Bacillati</taxon>
        <taxon>Actinomycetota</taxon>
        <taxon>Actinomycetes</taxon>
        <taxon>Mycobacteriales</taxon>
        <taxon>Mycobacteriaceae</taxon>
        <taxon>Mycolicibacterium</taxon>
    </lineage>
</organism>